<dbReference type="RefSeq" id="XP_005836671.1">
    <property type="nucleotide sequence ID" value="XM_005836614.1"/>
</dbReference>
<dbReference type="PROSITE" id="PS50404">
    <property type="entry name" value="GST_NTER"/>
    <property type="match status" value="1"/>
</dbReference>
<protein>
    <recommendedName>
        <fullName evidence="1">GST N-terminal domain-containing protein</fullName>
    </recommendedName>
</protein>
<feature type="non-terminal residue" evidence="2">
    <location>
        <position position="1"/>
    </location>
</feature>
<evidence type="ECO:0000259" key="1">
    <source>
        <dbReference type="PROSITE" id="PS50404"/>
    </source>
</evidence>
<dbReference type="InterPro" id="IPR050983">
    <property type="entry name" value="GST_Omega/HSP26"/>
</dbReference>
<dbReference type="PaxDb" id="55529-EKX49691"/>
<reference evidence="4" key="2">
    <citation type="submission" date="2012-11" db="EMBL/GenBank/DDBJ databases">
        <authorList>
            <person name="Kuo A."/>
            <person name="Curtis B.A."/>
            <person name="Tanifuji G."/>
            <person name="Burki F."/>
            <person name="Gruber A."/>
            <person name="Irimia M."/>
            <person name="Maruyama S."/>
            <person name="Arias M.C."/>
            <person name="Ball S.G."/>
            <person name="Gile G.H."/>
            <person name="Hirakawa Y."/>
            <person name="Hopkins J.F."/>
            <person name="Rensing S.A."/>
            <person name="Schmutz J."/>
            <person name="Symeonidi A."/>
            <person name="Elias M."/>
            <person name="Eveleigh R.J."/>
            <person name="Herman E.K."/>
            <person name="Klute M.J."/>
            <person name="Nakayama T."/>
            <person name="Obornik M."/>
            <person name="Reyes-Prieto A."/>
            <person name="Armbrust E.V."/>
            <person name="Aves S.J."/>
            <person name="Beiko R.G."/>
            <person name="Coutinho P."/>
            <person name="Dacks J.B."/>
            <person name="Durnford D.G."/>
            <person name="Fast N.M."/>
            <person name="Green B.R."/>
            <person name="Grisdale C."/>
            <person name="Hempe F."/>
            <person name="Henrissat B."/>
            <person name="Hoppner M.P."/>
            <person name="Ishida K.-I."/>
            <person name="Kim E."/>
            <person name="Koreny L."/>
            <person name="Kroth P.G."/>
            <person name="Liu Y."/>
            <person name="Malik S.-B."/>
            <person name="Maier U.G."/>
            <person name="McRose D."/>
            <person name="Mock T."/>
            <person name="Neilson J.A."/>
            <person name="Onodera N.T."/>
            <person name="Poole A.M."/>
            <person name="Pritham E.J."/>
            <person name="Richards T.A."/>
            <person name="Rocap G."/>
            <person name="Roy S.W."/>
            <person name="Sarai C."/>
            <person name="Schaack S."/>
            <person name="Shirato S."/>
            <person name="Slamovits C.H."/>
            <person name="Spencer D.F."/>
            <person name="Suzuki S."/>
            <person name="Worden A.Z."/>
            <person name="Zauner S."/>
            <person name="Barry K."/>
            <person name="Bell C."/>
            <person name="Bharti A.K."/>
            <person name="Crow J.A."/>
            <person name="Grimwood J."/>
            <person name="Kramer R."/>
            <person name="Lindquist E."/>
            <person name="Lucas S."/>
            <person name="Salamov A."/>
            <person name="McFadden G.I."/>
            <person name="Lane C.E."/>
            <person name="Keeling P.J."/>
            <person name="Gray M.W."/>
            <person name="Grigoriev I.V."/>
            <person name="Archibald J.M."/>
        </authorList>
    </citation>
    <scope>NUCLEOTIDE SEQUENCE</scope>
    <source>
        <strain evidence="4">CCMP2712</strain>
    </source>
</reference>
<dbReference type="KEGG" id="gtt:GUITHDRAFT_47647"/>
<dbReference type="OrthoDB" id="672793at2759"/>
<dbReference type="HOGENOM" id="CLU_1521750_0_0_1"/>
<dbReference type="GO" id="GO:0005737">
    <property type="term" value="C:cytoplasm"/>
    <property type="evidence" value="ECO:0007669"/>
    <property type="project" value="TreeGrafter"/>
</dbReference>
<gene>
    <name evidence="2" type="ORF">GUITHDRAFT_47647</name>
</gene>
<evidence type="ECO:0000313" key="2">
    <source>
        <dbReference type="EMBL" id="EKX49691.1"/>
    </source>
</evidence>
<dbReference type="PANTHER" id="PTHR43968:SF6">
    <property type="entry name" value="GLUTATHIONE S-TRANSFERASE OMEGA"/>
    <property type="match status" value="1"/>
</dbReference>
<reference evidence="3" key="3">
    <citation type="submission" date="2016-03" db="UniProtKB">
        <authorList>
            <consortium name="EnsemblProtists"/>
        </authorList>
    </citation>
    <scope>IDENTIFICATION</scope>
</reference>
<name>L1JM68_GUITC</name>
<dbReference type="InterPro" id="IPR040079">
    <property type="entry name" value="Glutathione_S-Trfase"/>
</dbReference>
<reference evidence="2 4" key="1">
    <citation type="journal article" date="2012" name="Nature">
        <title>Algal genomes reveal evolutionary mosaicism and the fate of nucleomorphs.</title>
        <authorList>
            <consortium name="DOE Joint Genome Institute"/>
            <person name="Curtis B.A."/>
            <person name="Tanifuji G."/>
            <person name="Burki F."/>
            <person name="Gruber A."/>
            <person name="Irimia M."/>
            <person name="Maruyama S."/>
            <person name="Arias M.C."/>
            <person name="Ball S.G."/>
            <person name="Gile G.H."/>
            <person name="Hirakawa Y."/>
            <person name="Hopkins J.F."/>
            <person name="Kuo A."/>
            <person name="Rensing S.A."/>
            <person name="Schmutz J."/>
            <person name="Symeonidi A."/>
            <person name="Elias M."/>
            <person name="Eveleigh R.J."/>
            <person name="Herman E.K."/>
            <person name="Klute M.J."/>
            <person name="Nakayama T."/>
            <person name="Obornik M."/>
            <person name="Reyes-Prieto A."/>
            <person name="Armbrust E.V."/>
            <person name="Aves S.J."/>
            <person name="Beiko R.G."/>
            <person name="Coutinho P."/>
            <person name="Dacks J.B."/>
            <person name="Durnford D.G."/>
            <person name="Fast N.M."/>
            <person name="Green B.R."/>
            <person name="Grisdale C.J."/>
            <person name="Hempel F."/>
            <person name="Henrissat B."/>
            <person name="Hoppner M.P."/>
            <person name="Ishida K."/>
            <person name="Kim E."/>
            <person name="Koreny L."/>
            <person name="Kroth P.G."/>
            <person name="Liu Y."/>
            <person name="Malik S.B."/>
            <person name="Maier U.G."/>
            <person name="McRose D."/>
            <person name="Mock T."/>
            <person name="Neilson J.A."/>
            <person name="Onodera N.T."/>
            <person name="Poole A.M."/>
            <person name="Pritham E.J."/>
            <person name="Richards T.A."/>
            <person name="Rocap G."/>
            <person name="Roy S.W."/>
            <person name="Sarai C."/>
            <person name="Schaack S."/>
            <person name="Shirato S."/>
            <person name="Slamovits C.H."/>
            <person name="Spencer D.F."/>
            <person name="Suzuki S."/>
            <person name="Worden A.Z."/>
            <person name="Zauner S."/>
            <person name="Barry K."/>
            <person name="Bell C."/>
            <person name="Bharti A.K."/>
            <person name="Crow J.A."/>
            <person name="Grimwood J."/>
            <person name="Kramer R."/>
            <person name="Lindquist E."/>
            <person name="Lucas S."/>
            <person name="Salamov A."/>
            <person name="McFadden G.I."/>
            <person name="Lane C.E."/>
            <person name="Keeling P.J."/>
            <person name="Gray M.W."/>
            <person name="Grigoriev I.V."/>
            <person name="Archibald J.M."/>
        </authorList>
    </citation>
    <scope>NUCLEOTIDE SEQUENCE</scope>
    <source>
        <strain evidence="2 4">CCMP2712</strain>
    </source>
</reference>
<keyword evidence="4" id="KW-1185">Reference proteome</keyword>
<proteinExistence type="predicted"/>
<dbReference type="CDD" id="cd00570">
    <property type="entry name" value="GST_N_family"/>
    <property type="match status" value="1"/>
</dbReference>
<dbReference type="eggNOG" id="ENOG502S1JT">
    <property type="taxonomic scope" value="Eukaryota"/>
</dbReference>
<sequence length="177" mass="19734">LYDMPVSNNGARCRLIIYEKGLSPESDVIIKSPMDLGGLKSKEYLELSPQGKMPLLVCEDGAIPESDTISRWLLDKFSAQKPSFVPSASAARVKSDLICRFHDMYITTIQSAMYRAAPPFGQFSSRRDALQELARQLQTINGYVDDEGPYITGKEISLADAAVFPTMVFVMHMMPKF</sequence>
<dbReference type="PANTHER" id="PTHR43968">
    <property type="match status" value="1"/>
</dbReference>
<evidence type="ECO:0000313" key="4">
    <source>
        <dbReference type="Proteomes" id="UP000011087"/>
    </source>
</evidence>
<dbReference type="Gene3D" id="1.20.1050.10">
    <property type="match status" value="1"/>
</dbReference>
<dbReference type="Proteomes" id="UP000011087">
    <property type="component" value="Unassembled WGS sequence"/>
</dbReference>
<feature type="domain" description="GST N-terminal" evidence="1">
    <location>
        <begin position="1"/>
        <end position="81"/>
    </location>
</feature>
<dbReference type="SUPFAM" id="SSF52833">
    <property type="entry name" value="Thioredoxin-like"/>
    <property type="match status" value="1"/>
</dbReference>
<accession>L1JM68</accession>
<dbReference type="EnsemblProtists" id="EKX49691">
    <property type="protein sequence ID" value="EKX49691"/>
    <property type="gene ID" value="GUITHDRAFT_47647"/>
</dbReference>
<feature type="non-terminal residue" evidence="2">
    <location>
        <position position="177"/>
    </location>
</feature>
<evidence type="ECO:0000313" key="3">
    <source>
        <dbReference type="EnsemblProtists" id="EKX49691"/>
    </source>
</evidence>
<dbReference type="SFLD" id="SFLDS00019">
    <property type="entry name" value="Glutathione_Transferase_(cytos"/>
    <property type="match status" value="1"/>
</dbReference>
<dbReference type="CDD" id="cd00299">
    <property type="entry name" value="GST_C_family"/>
    <property type="match status" value="1"/>
</dbReference>
<dbReference type="OMA" id="PIQGCMY"/>
<dbReference type="InterPro" id="IPR036282">
    <property type="entry name" value="Glutathione-S-Trfase_C_sf"/>
</dbReference>
<dbReference type="InterPro" id="IPR004045">
    <property type="entry name" value="Glutathione_S-Trfase_N"/>
</dbReference>
<organism evidence="2">
    <name type="scientific">Guillardia theta (strain CCMP2712)</name>
    <name type="common">Cryptophyte</name>
    <dbReference type="NCBI Taxonomy" id="905079"/>
    <lineage>
        <taxon>Eukaryota</taxon>
        <taxon>Cryptophyceae</taxon>
        <taxon>Pyrenomonadales</taxon>
        <taxon>Geminigeraceae</taxon>
        <taxon>Guillardia</taxon>
    </lineage>
</organism>
<dbReference type="SUPFAM" id="SSF47616">
    <property type="entry name" value="GST C-terminal domain-like"/>
    <property type="match status" value="1"/>
</dbReference>
<dbReference type="InterPro" id="IPR036249">
    <property type="entry name" value="Thioredoxin-like_sf"/>
</dbReference>
<dbReference type="Pfam" id="PF13417">
    <property type="entry name" value="GST_N_3"/>
    <property type="match status" value="1"/>
</dbReference>
<dbReference type="AlphaFoldDB" id="L1JM68"/>
<dbReference type="GeneID" id="17306378"/>
<dbReference type="EMBL" id="JH992981">
    <property type="protein sequence ID" value="EKX49691.1"/>
    <property type="molecule type" value="Genomic_DNA"/>
</dbReference>
<dbReference type="Gene3D" id="3.40.30.10">
    <property type="entry name" value="Glutaredoxin"/>
    <property type="match status" value="1"/>
</dbReference>